<dbReference type="GO" id="GO:0004867">
    <property type="term" value="F:serine-type endopeptidase inhibitor activity"/>
    <property type="evidence" value="ECO:0007669"/>
    <property type="project" value="UniProtKB-KW"/>
</dbReference>
<dbReference type="SMART" id="SM00093">
    <property type="entry name" value="SERPIN"/>
    <property type="match status" value="1"/>
</dbReference>
<keyword evidence="2" id="KW-0722">Serine protease inhibitor</keyword>
<name>A0ABD2GUW7_PAGBO</name>
<evidence type="ECO:0000313" key="6">
    <source>
        <dbReference type="Proteomes" id="UP001619887"/>
    </source>
</evidence>
<accession>A0ABD2GUW7</accession>
<dbReference type="Pfam" id="PF00079">
    <property type="entry name" value="Serpin"/>
    <property type="match status" value="1"/>
</dbReference>
<evidence type="ECO:0000259" key="4">
    <source>
        <dbReference type="SMART" id="SM00093"/>
    </source>
</evidence>
<proteinExistence type="inferred from homology"/>
<dbReference type="InterPro" id="IPR000215">
    <property type="entry name" value="Serpin_fam"/>
</dbReference>
<protein>
    <recommendedName>
        <fullName evidence="4">Serpin domain-containing protein</fullName>
    </recommendedName>
</protein>
<gene>
    <name evidence="5" type="ORF">OYC64_007427</name>
</gene>
<dbReference type="InterPro" id="IPR023796">
    <property type="entry name" value="Serpin_dom"/>
</dbReference>
<feature type="domain" description="Serpin" evidence="4">
    <location>
        <begin position="1"/>
        <end position="146"/>
    </location>
</feature>
<dbReference type="GO" id="GO:0045861">
    <property type="term" value="P:negative regulation of proteolysis"/>
    <property type="evidence" value="ECO:0007669"/>
    <property type="project" value="UniProtKB-ARBA"/>
</dbReference>
<dbReference type="Gene3D" id="3.30.497.10">
    <property type="entry name" value="Antithrombin, subunit I, domain 2"/>
    <property type="match status" value="1"/>
</dbReference>
<dbReference type="PROSITE" id="PS00284">
    <property type="entry name" value="SERPIN"/>
    <property type="match status" value="1"/>
</dbReference>
<dbReference type="Gene3D" id="2.30.39.10">
    <property type="entry name" value="Alpha-1-antitrypsin, domain 1"/>
    <property type="match status" value="1"/>
</dbReference>
<dbReference type="SUPFAM" id="SSF56574">
    <property type="entry name" value="Serpins"/>
    <property type="match status" value="1"/>
</dbReference>
<dbReference type="FunFam" id="2.30.39.10:FF:000035">
    <property type="entry name" value="Serine protease inhibitor (serpin) 16"/>
    <property type="match status" value="1"/>
</dbReference>
<evidence type="ECO:0000313" key="5">
    <source>
        <dbReference type="EMBL" id="KAL3056943.1"/>
    </source>
</evidence>
<reference evidence="5 6" key="1">
    <citation type="journal article" date="2022" name="G3 (Bethesda)">
        <title>Evaluating Illumina-, Nanopore-, and PacBio-based genome assembly strategies with the bald notothen, Trematomus borchgrevinki.</title>
        <authorList>
            <person name="Rayamajhi N."/>
            <person name="Cheng C.C."/>
            <person name="Catchen J.M."/>
        </authorList>
    </citation>
    <scope>NUCLEOTIDE SEQUENCE [LARGE SCALE GENOMIC DNA]</scope>
    <source>
        <strain evidence="5">AGRC-2024</strain>
    </source>
</reference>
<organism evidence="5 6">
    <name type="scientific">Pagothenia borchgrevinki</name>
    <name type="common">Bald rockcod</name>
    <name type="synonym">Trematomus borchgrevinki</name>
    <dbReference type="NCBI Taxonomy" id="8213"/>
    <lineage>
        <taxon>Eukaryota</taxon>
        <taxon>Metazoa</taxon>
        <taxon>Chordata</taxon>
        <taxon>Craniata</taxon>
        <taxon>Vertebrata</taxon>
        <taxon>Euteleostomi</taxon>
        <taxon>Actinopterygii</taxon>
        <taxon>Neopterygii</taxon>
        <taxon>Teleostei</taxon>
        <taxon>Neoteleostei</taxon>
        <taxon>Acanthomorphata</taxon>
        <taxon>Eupercaria</taxon>
        <taxon>Perciformes</taxon>
        <taxon>Notothenioidei</taxon>
        <taxon>Nototheniidae</taxon>
        <taxon>Pagothenia</taxon>
    </lineage>
</organism>
<dbReference type="PANTHER" id="PTHR11461:SF48">
    <property type="entry name" value="GLIA-DERIVED NEXIN"/>
    <property type="match status" value="1"/>
</dbReference>
<dbReference type="EMBL" id="JBIYXZ010002075">
    <property type="protein sequence ID" value="KAL3056943.1"/>
    <property type="molecule type" value="Genomic_DNA"/>
</dbReference>
<comment type="caution">
    <text evidence="5">The sequence shown here is derived from an EMBL/GenBank/DDBJ whole genome shotgun (WGS) entry which is preliminary data.</text>
</comment>
<evidence type="ECO:0000256" key="3">
    <source>
        <dbReference type="RuleBase" id="RU000411"/>
    </source>
</evidence>
<dbReference type="Proteomes" id="UP001619887">
    <property type="component" value="Unassembled WGS sequence"/>
</dbReference>
<sequence>MSMMMVMPSEEETPLSRVLPHISTATVKSWSKLMHMKKIRLFIPRFTADAEVDLEAPLSALGITDVFLQDKADFRHLSAEAVHISKALQKAKVIVNEDGTKAAAATTAILMARSSPPWVTVDRPFLFLIRHNPTGTILFMGQINKP</sequence>
<dbReference type="AlphaFoldDB" id="A0ABD2GUW7"/>
<dbReference type="GO" id="GO:0030195">
    <property type="term" value="P:negative regulation of blood coagulation"/>
    <property type="evidence" value="ECO:0007669"/>
    <property type="project" value="UniProtKB-ARBA"/>
</dbReference>
<reference evidence="5 6" key="2">
    <citation type="journal article" date="2024" name="G3 (Bethesda)">
        <title>The genome of the cryopelagic Antarctic bald notothen, Trematomus borchgrevinki.</title>
        <authorList>
            <person name="Rayamajhi N."/>
            <person name="Rivera-Colon A.G."/>
            <person name="Minhas B.F."/>
            <person name="Cheng C.C."/>
            <person name="Catchen J.M."/>
        </authorList>
    </citation>
    <scope>NUCLEOTIDE SEQUENCE [LARGE SCALE GENOMIC DNA]</scope>
    <source>
        <strain evidence="5">AGRC-2024</strain>
    </source>
</reference>
<dbReference type="InterPro" id="IPR042178">
    <property type="entry name" value="Serpin_sf_1"/>
</dbReference>
<keyword evidence="6" id="KW-1185">Reference proteome</keyword>
<dbReference type="InterPro" id="IPR023795">
    <property type="entry name" value="Serpin_CS"/>
</dbReference>
<comment type="similarity">
    <text evidence="3">Belongs to the serpin family.</text>
</comment>
<keyword evidence="1" id="KW-0646">Protease inhibitor</keyword>
<dbReference type="GO" id="GO:0005576">
    <property type="term" value="C:extracellular region"/>
    <property type="evidence" value="ECO:0007669"/>
    <property type="project" value="UniProtKB-ARBA"/>
</dbReference>
<evidence type="ECO:0000256" key="1">
    <source>
        <dbReference type="ARBA" id="ARBA00022690"/>
    </source>
</evidence>
<evidence type="ECO:0000256" key="2">
    <source>
        <dbReference type="ARBA" id="ARBA00022900"/>
    </source>
</evidence>
<dbReference type="PANTHER" id="PTHR11461">
    <property type="entry name" value="SERINE PROTEASE INHIBITOR, SERPIN"/>
    <property type="match status" value="1"/>
</dbReference>
<dbReference type="InterPro" id="IPR042185">
    <property type="entry name" value="Serpin_sf_2"/>
</dbReference>
<dbReference type="InterPro" id="IPR036186">
    <property type="entry name" value="Serpin_sf"/>
</dbReference>